<dbReference type="Pfam" id="PF00018">
    <property type="entry name" value="SH3_1"/>
    <property type="match status" value="1"/>
</dbReference>
<evidence type="ECO:0000256" key="3">
    <source>
        <dbReference type="ARBA" id="ARBA00022443"/>
    </source>
</evidence>
<dbReference type="SUPFAM" id="SSF48464">
    <property type="entry name" value="ENTH/VHS domain"/>
    <property type="match status" value="1"/>
</dbReference>
<dbReference type="SUPFAM" id="SSF50044">
    <property type="entry name" value="SH3-domain"/>
    <property type="match status" value="1"/>
</dbReference>
<dbReference type="GO" id="GO:0043328">
    <property type="term" value="P:protein transport to vacuole involved in ubiquitin-dependent protein catabolic process via the multivesicular body sorting pathway"/>
    <property type="evidence" value="ECO:0007669"/>
    <property type="project" value="TreeGrafter"/>
</dbReference>
<dbReference type="InterPro" id="IPR050670">
    <property type="entry name" value="STAM"/>
</dbReference>
<dbReference type="CDD" id="cd03568">
    <property type="entry name" value="VHS_STAM"/>
    <property type="match status" value="1"/>
</dbReference>
<evidence type="ECO:0000256" key="5">
    <source>
        <dbReference type="ARBA" id="ARBA00022753"/>
    </source>
</evidence>
<evidence type="ECO:0000256" key="1">
    <source>
        <dbReference type="ARBA" id="ARBA00004177"/>
    </source>
</evidence>
<dbReference type="InterPro" id="IPR001452">
    <property type="entry name" value="SH3_domain"/>
</dbReference>
<dbReference type="PANTHER" id="PTHR45929">
    <property type="entry name" value="JAK PATHWAY SIGNAL TRANSDUCTION ADAPTOR MOLECULE"/>
    <property type="match status" value="1"/>
</dbReference>
<dbReference type="PROSITE" id="PS50002">
    <property type="entry name" value="SH3"/>
    <property type="match status" value="1"/>
</dbReference>
<dbReference type="Gene3D" id="2.30.30.40">
    <property type="entry name" value="SH3 Domains"/>
    <property type="match status" value="1"/>
</dbReference>
<evidence type="ECO:0000313" key="12">
    <source>
        <dbReference type="RefSeq" id="XP_037896663.1"/>
    </source>
</evidence>
<dbReference type="InterPro" id="IPR003903">
    <property type="entry name" value="UIM_dom"/>
</dbReference>
<protein>
    <submittedName>
        <fullName evidence="12">Signal transducing adapter molecule 1 isoform X1</fullName>
    </submittedName>
</protein>
<dbReference type="SMART" id="SM00726">
    <property type="entry name" value="UIM"/>
    <property type="match status" value="1"/>
</dbReference>
<organism evidence="11 12">
    <name type="scientific">Glossina fuscipes</name>
    <dbReference type="NCBI Taxonomy" id="7396"/>
    <lineage>
        <taxon>Eukaryota</taxon>
        <taxon>Metazoa</taxon>
        <taxon>Ecdysozoa</taxon>
        <taxon>Arthropoda</taxon>
        <taxon>Hexapoda</taxon>
        <taxon>Insecta</taxon>
        <taxon>Pterygota</taxon>
        <taxon>Neoptera</taxon>
        <taxon>Endopterygota</taxon>
        <taxon>Diptera</taxon>
        <taxon>Brachycera</taxon>
        <taxon>Muscomorpha</taxon>
        <taxon>Hippoboscoidea</taxon>
        <taxon>Glossinidae</taxon>
        <taxon>Glossina</taxon>
    </lineage>
</organism>
<evidence type="ECO:0000256" key="4">
    <source>
        <dbReference type="ARBA" id="ARBA00022448"/>
    </source>
</evidence>
<keyword evidence="5" id="KW-0967">Endosome</keyword>
<dbReference type="InterPro" id="IPR036028">
    <property type="entry name" value="SH3-like_dom_sf"/>
</dbReference>
<name>A0A9C5ZDL3_9MUSC</name>
<feature type="domain" description="VHS" evidence="10">
    <location>
        <begin position="45"/>
        <end position="173"/>
    </location>
</feature>
<dbReference type="PANTHER" id="PTHR45929:SF3">
    <property type="entry name" value="JAK PATHWAY SIGNAL TRANSDUCTION ADAPTOR MOLECULE"/>
    <property type="match status" value="1"/>
</dbReference>
<evidence type="ECO:0000313" key="11">
    <source>
        <dbReference type="Proteomes" id="UP000092443"/>
    </source>
</evidence>
<evidence type="ECO:0000259" key="10">
    <source>
        <dbReference type="PROSITE" id="PS50179"/>
    </source>
</evidence>
<evidence type="ECO:0000256" key="7">
    <source>
        <dbReference type="PROSITE-ProRule" id="PRU00192"/>
    </source>
</evidence>
<feature type="domain" description="SH3" evidence="9">
    <location>
        <begin position="266"/>
        <end position="325"/>
    </location>
</feature>
<dbReference type="InterPro" id="IPR008942">
    <property type="entry name" value="ENTH_VHS"/>
</dbReference>
<dbReference type="CDD" id="cd11820">
    <property type="entry name" value="SH3_STAM"/>
    <property type="match status" value="1"/>
</dbReference>
<dbReference type="PROSITE" id="PS50179">
    <property type="entry name" value="VHS"/>
    <property type="match status" value="1"/>
</dbReference>
<dbReference type="Gene3D" id="1.25.40.90">
    <property type="match status" value="1"/>
</dbReference>
<evidence type="ECO:0000256" key="2">
    <source>
        <dbReference type="ARBA" id="ARBA00009666"/>
    </source>
</evidence>
<feature type="compositionally biased region" description="Polar residues" evidence="8">
    <location>
        <begin position="727"/>
        <end position="748"/>
    </location>
</feature>
<dbReference type="InterPro" id="IPR002014">
    <property type="entry name" value="VHS_dom"/>
</dbReference>
<evidence type="ECO:0000256" key="6">
    <source>
        <dbReference type="ARBA" id="ARBA00022927"/>
    </source>
</evidence>
<dbReference type="GO" id="GO:0043130">
    <property type="term" value="F:ubiquitin binding"/>
    <property type="evidence" value="ECO:0007669"/>
    <property type="project" value="InterPro"/>
</dbReference>
<dbReference type="Gene3D" id="1.20.5.1940">
    <property type="match status" value="1"/>
</dbReference>
<feature type="region of interest" description="Disordered" evidence="8">
    <location>
        <begin position="724"/>
        <end position="748"/>
    </location>
</feature>
<dbReference type="SMART" id="SM00288">
    <property type="entry name" value="VHS"/>
    <property type="match status" value="1"/>
</dbReference>
<feature type="region of interest" description="Disordered" evidence="8">
    <location>
        <begin position="546"/>
        <end position="592"/>
    </location>
</feature>
<dbReference type="GO" id="GO:0035091">
    <property type="term" value="F:phosphatidylinositol binding"/>
    <property type="evidence" value="ECO:0007669"/>
    <property type="project" value="InterPro"/>
</dbReference>
<dbReference type="GO" id="GO:0033565">
    <property type="term" value="C:ESCRT-0 complex"/>
    <property type="evidence" value="ECO:0007669"/>
    <property type="project" value="TreeGrafter"/>
</dbReference>
<dbReference type="Proteomes" id="UP000092443">
    <property type="component" value="Unplaced"/>
</dbReference>
<dbReference type="SMART" id="SM00326">
    <property type="entry name" value="SH3"/>
    <property type="match status" value="1"/>
</dbReference>
<dbReference type="FunFam" id="1.25.40.90:FF:000009">
    <property type="entry name" value="Putative signal transducing adapter molecule 1"/>
    <property type="match status" value="1"/>
</dbReference>
<sequence>MKNLRYGFSHTRTAQWLPAVAEPNKTYPAATIFSTAYSHLTEEKVTSDKNTDENWALILEVCDKVSLSSRNAKECLKAIMKRMNHADPHVVMHAITLLNACVNNCGKPFHLEIASREFENEYKRLLAKAEPKVSSKMRQVLKSWAEGDFKSDPELNLIPTLYGKLRQEGYEFTDLNDKSSKLETGMLGALVSKDTKLASSQQEEDDLAKAIELSLKEVKNSPKKQSADSTNTLASSVPGAYPSLYPFGNAGGLASSTAAVSTACQPDPRKVSALYDFEAAEENELTFFKGEIIHVTDDSDPNWWRGFNQRGEGLFPANFVTSDLPVGKEHSDAKMIGSEPQRKAEPAVFTRQIEIDEHKIDRLLHLLHEANPEDPSQDSEDMHRFEQEVHQMGPLIDAELERVDRKHAQLSQLSSDLVAAINMYHSLMRDDRATALNTSFMEAATPGLHNLNNYQPTSATVQGQMHSQVHMGLFGPSANFRPHGYGGFNTIPYNIAMATSVPIADYRTQANAMPVQYQNGHINAHQQRQHQTSPMTSVPPRQVMQLSEQQTPSSMYADNIQSPPASQSTPHVLTNSTANSDFNSNQQSQQGTSQFVNYRTITSQHQQQQQPQQPFVTQQPIASNGLSTALSSQMPMNSITQITSQQQCLPPQHHNSYMTTISSVNNAHMQSTNTAQSQLPYNPVATNSDLQSYVTQLPATMPSSLVVLPSDRFDHLRQPLANMSLGPDQNQSYTQNLTQNIPIYQQQR</sequence>
<comment type="similarity">
    <text evidence="2">Belongs to the STAM family.</text>
</comment>
<dbReference type="CDD" id="cd21388">
    <property type="entry name" value="GAT_STAM"/>
    <property type="match status" value="1"/>
</dbReference>
<dbReference type="KEGG" id="gfs:119641857"/>
<evidence type="ECO:0000259" key="9">
    <source>
        <dbReference type="PROSITE" id="PS50002"/>
    </source>
</evidence>
<dbReference type="RefSeq" id="XP_037896663.1">
    <property type="nucleotide sequence ID" value="XM_038040735.1"/>
</dbReference>
<feature type="compositionally biased region" description="Polar residues" evidence="8">
    <location>
        <begin position="546"/>
        <end position="582"/>
    </location>
</feature>
<dbReference type="AlphaFoldDB" id="A0A9C5ZDL3"/>
<dbReference type="GeneID" id="119641857"/>
<dbReference type="PRINTS" id="PR00452">
    <property type="entry name" value="SH3DOMAIN"/>
</dbReference>
<keyword evidence="11" id="KW-1185">Reference proteome</keyword>
<reference evidence="12" key="1">
    <citation type="submission" date="2025-08" db="UniProtKB">
        <authorList>
            <consortium name="RefSeq"/>
        </authorList>
    </citation>
    <scope>IDENTIFICATION</scope>
    <source>
        <tissue evidence="12">Whole body pupa</tissue>
    </source>
</reference>
<dbReference type="PROSITE" id="PS50330">
    <property type="entry name" value="UIM"/>
    <property type="match status" value="1"/>
</dbReference>
<evidence type="ECO:0000256" key="8">
    <source>
        <dbReference type="SAM" id="MobiDB-lite"/>
    </source>
</evidence>
<accession>A0A9C5ZDL3</accession>
<dbReference type="Gene3D" id="6.10.140.100">
    <property type="match status" value="1"/>
</dbReference>
<comment type="subcellular location">
    <subcellularLocation>
        <location evidence="1">Endosome</location>
    </subcellularLocation>
</comment>
<proteinExistence type="inferred from homology"/>
<keyword evidence="4" id="KW-0813">Transport</keyword>
<keyword evidence="3 7" id="KW-0728">SH3 domain</keyword>
<dbReference type="Pfam" id="PF00790">
    <property type="entry name" value="VHS"/>
    <property type="match status" value="1"/>
</dbReference>
<keyword evidence="6" id="KW-0653">Protein transport</keyword>
<gene>
    <name evidence="12" type="primary">LOC119641857</name>
</gene>